<accession>A0ABV7PFZ5</accession>
<feature type="region of interest" description="Disordered" evidence="1">
    <location>
        <begin position="330"/>
        <end position="350"/>
    </location>
</feature>
<protein>
    <submittedName>
        <fullName evidence="3">XrtB/PEP-CTERM-associated polysaccharide biosynthesis outer membrane protein EpsL</fullName>
    </submittedName>
</protein>
<dbReference type="NCBIfam" id="TIGR03014">
    <property type="entry name" value="EpsL"/>
    <property type="match status" value="1"/>
</dbReference>
<reference evidence="4" key="1">
    <citation type="journal article" date="2019" name="Int. J. Syst. Evol. Microbiol.">
        <title>The Global Catalogue of Microorganisms (GCM) 10K type strain sequencing project: providing services to taxonomists for standard genome sequencing and annotation.</title>
        <authorList>
            <consortium name="The Broad Institute Genomics Platform"/>
            <consortium name="The Broad Institute Genome Sequencing Center for Infectious Disease"/>
            <person name="Wu L."/>
            <person name="Ma J."/>
        </authorList>
    </citation>
    <scope>NUCLEOTIDE SEQUENCE [LARGE SCALE GENOMIC DNA]</scope>
    <source>
        <strain evidence="4">CCM 7480</strain>
    </source>
</reference>
<dbReference type="RefSeq" id="WP_312551888.1">
    <property type="nucleotide sequence ID" value="NZ_JBHRVV010000001.1"/>
</dbReference>
<evidence type="ECO:0000313" key="3">
    <source>
        <dbReference type="EMBL" id="MFC3456812.1"/>
    </source>
</evidence>
<gene>
    <name evidence="3" type="primary">epsL</name>
    <name evidence="3" type="ORF">ACFOPH_00910</name>
</gene>
<evidence type="ECO:0000256" key="1">
    <source>
        <dbReference type="SAM" id="MobiDB-lite"/>
    </source>
</evidence>
<feature type="chain" id="PRO_5045495147" evidence="2">
    <location>
        <begin position="24"/>
        <end position="402"/>
    </location>
</feature>
<dbReference type="EMBL" id="JBHRVV010000001">
    <property type="protein sequence ID" value="MFC3456812.1"/>
    <property type="molecule type" value="Genomic_DNA"/>
</dbReference>
<dbReference type="SUPFAM" id="SSF56935">
    <property type="entry name" value="Porins"/>
    <property type="match status" value="1"/>
</dbReference>
<feature type="signal peptide" evidence="2">
    <location>
        <begin position="1"/>
        <end position="23"/>
    </location>
</feature>
<evidence type="ECO:0000313" key="4">
    <source>
        <dbReference type="Proteomes" id="UP001595665"/>
    </source>
</evidence>
<organism evidence="3 4">
    <name type="scientific">Massilia haematophila</name>
    <dbReference type="NCBI Taxonomy" id="457923"/>
    <lineage>
        <taxon>Bacteria</taxon>
        <taxon>Pseudomonadati</taxon>
        <taxon>Pseudomonadota</taxon>
        <taxon>Betaproteobacteria</taxon>
        <taxon>Burkholderiales</taxon>
        <taxon>Oxalobacteraceae</taxon>
        <taxon>Telluria group</taxon>
        <taxon>Massilia</taxon>
    </lineage>
</organism>
<sequence>MSRLRLHPPVFLAGALVCAPALAVPGTALDLYGRIGWARDDNLLRIPDDQPAFDNQRSDSWTTLEAGAVYDRTISRQRFSAHAKLSKVEFDHFRQLDYDGRDIQGTWYWQVGNRFEGRLGGSYARTLAPYTDFRSDERNLREQRRGFFEGGWKLHPRWEARLALSRDKFEYELAAQAYNDRTEDVVELEGRYLASSGSAVGLVLRRIEGDYPNRRPFSLSTLTDDFTQDELKARVDWKLSGATTLQALAGYARREQPSYGSGRTSGVNGRATVLHEPTGKIRYRASVWRDFAPIESYTVSYTLNKGVSAGATWDASAKLRVEADASYEKRDYEPRAGASPPGTPGGTLDDALRSASLKATWTVRQKITLSAAYIYQARTGSPALGIGKFTSNIFAIDASGQF</sequence>
<evidence type="ECO:0000256" key="2">
    <source>
        <dbReference type="SAM" id="SignalP"/>
    </source>
</evidence>
<comment type="caution">
    <text evidence="3">The sequence shown here is derived from an EMBL/GenBank/DDBJ whole genome shotgun (WGS) entry which is preliminary data.</text>
</comment>
<proteinExistence type="predicted"/>
<name>A0ABV7PFZ5_9BURK</name>
<dbReference type="InterPro" id="IPR017465">
    <property type="entry name" value="EpsL_proteobac"/>
</dbReference>
<keyword evidence="4" id="KW-1185">Reference proteome</keyword>
<dbReference type="Proteomes" id="UP001595665">
    <property type="component" value="Unassembled WGS sequence"/>
</dbReference>
<keyword evidence="2" id="KW-0732">Signal</keyword>